<dbReference type="GO" id="GO:0008168">
    <property type="term" value="F:methyltransferase activity"/>
    <property type="evidence" value="ECO:0007669"/>
    <property type="project" value="UniProtKB-KW"/>
</dbReference>
<reference evidence="2 3" key="1">
    <citation type="submission" date="2023-06" db="EMBL/GenBank/DDBJ databases">
        <title>Aquibacillus rhizosphaerae LR5S19.</title>
        <authorList>
            <person name="Sun J.-Q."/>
        </authorList>
    </citation>
    <scope>NUCLEOTIDE SEQUENCE [LARGE SCALE GENOMIC DNA]</scope>
    <source>
        <strain evidence="2 3">LR5S19</strain>
    </source>
</reference>
<gene>
    <name evidence="2" type="ORF">QQS35_16910</name>
</gene>
<proteinExistence type="predicted"/>
<evidence type="ECO:0000313" key="2">
    <source>
        <dbReference type="EMBL" id="MDL4842122.1"/>
    </source>
</evidence>
<keyword evidence="3" id="KW-1185">Reference proteome</keyword>
<dbReference type="Proteomes" id="UP001235343">
    <property type="component" value="Unassembled WGS sequence"/>
</dbReference>
<name>A0ABT7LA49_9BACI</name>
<protein>
    <submittedName>
        <fullName evidence="2">Methyltransferase domain-containing protein</fullName>
    </submittedName>
</protein>
<organism evidence="2 3">
    <name type="scientific">Aquibacillus rhizosphaerae</name>
    <dbReference type="NCBI Taxonomy" id="3051431"/>
    <lineage>
        <taxon>Bacteria</taxon>
        <taxon>Bacillati</taxon>
        <taxon>Bacillota</taxon>
        <taxon>Bacilli</taxon>
        <taxon>Bacillales</taxon>
        <taxon>Bacillaceae</taxon>
        <taxon>Aquibacillus</taxon>
    </lineage>
</organism>
<evidence type="ECO:0000259" key="1">
    <source>
        <dbReference type="Pfam" id="PF08241"/>
    </source>
</evidence>
<dbReference type="InterPro" id="IPR029063">
    <property type="entry name" value="SAM-dependent_MTases_sf"/>
</dbReference>
<evidence type="ECO:0000313" key="3">
    <source>
        <dbReference type="Proteomes" id="UP001235343"/>
    </source>
</evidence>
<keyword evidence="2" id="KW-0489">Methyltransferase</keyword>
<dbReference type="EMBL" id="JASTZU010000056">
    <property type="protein sequence ID" value="MDL4842122.1"/>
    <property type="molecule type" value="Genomic_DNA"/>
</dbReference>
<accession>A0ABT7LA49</accession>
<keyword evidence="2" id="KW-0808">Transferase</keyword>
<sequence length="252" mass="29230">MYDQKFLSLIKDYEKDFSGWDFSYITDTGRIGSELLTWSYGSIVNHHIPKANSLLDMGTGGGELLSKLHPLPELTFATEGYKPNVTIAKSRLEPLGIKVFEIEKDDRLPFKTSQFDLIINKHESYSPKEVRRVLAKGGIFITQQVGGLNSSHINEQLEAPLNSEFVDWNLRFALDEIKKEGFEILDKKEEYPVERFYDLGALIYYLKAIPWQVPDFEMDHYIKQLYIIHQTIERDGYFDVKQHRFLITAKAI</sequence>
<dbReference type="InterPro" id="IPR052939">
    <property type="entry name" value="23S_rRNA_MeTrnsfrase_RlmA"/>
</dbReference>
<dbReference type="GO" id="GO:0032259">
    <property type="term" value="P:methylation"/>
    <property type="evidence" value="ECO:0007669"/>
    <property type="project" value="UniProtKB-KW"/>
</dbReference>
<dbReference type="PANTHER" id="PTHR43460">
    <property type="entry name" value="METHYLTRANSFERASE"/>
    <property type="match status" value="1"/>
</dbReference>
<dbReference type="InterPro" id="IPR013216">
    <property type="entry name" value="Methyltransf_11"/>
</dbReference>
<dbReference type="Pfam" id="PF08241">
    <property type="entry name" value="Methyltransf_11"/>
    <property type="match status" value="1"/>
</dbReference>
<dbReference type="PANTHER" id="PTHR43460:SF1">
    <property type="entry name" value="METHYLTRANSFERASE TYPE 11 DOMAIN-CONTAINING PROTEIN"/>
    <property type="match status" value="1"/>
</dbReference>
<dbReference type="RefSeq" id="WP_285933408.1">
    <property type="nucleotide sequence ID" value="NZ_JASTZU010000056.1"/>
</dbReference>
<comment type="caution">
    <text evidence="2">The sequence shown here is derived from an EMBL/GenBank/DDBJ whole genome shotgun (WGS) entry which is preliminary data.</text>
</comment>
<feature type="domain" description="Methyltransferase type 11" evidence="1">
    <location>
        <begin position="55"/>
        <end position="141"/>
    </location>
</feature>
<dbReference type="Gene3D" id="3.40.50.150">
    <property type="entry name" value="Vaccinia Virus protein VP39"/>
    <property type="match status" value="1"/>
</dbReference>
<dbReference type="SUPFAM" id="SSF53335">
    <property type="entry name" value="S-adenosyl-L-methionine-dependent methyltransferases"/>
    <property type="match status" value="1"/>
</dbReference>